<evidence type="ECO:0000256" key="1">
    <source>
        <dbReference type="SAM" id="MobiDB-lite"/>
    </source>
</evidence>
<feature type="compositionally biased region" description="Polar residues" evidence="1">
    <location>
        <begin position="815"/>
        <end position="826"/>
    </location>
</feature>
<proteinExistence type="predicted"/>
<keyword evidence="4" id="KW-1185">Reference proteome</keyword>
<keyword evidence="2" id="KW-0812">Transmembrane</keyword>
<protein>
    <submittedName>
        <fullName evidence="3">Uncharacterized protein</fullName>
    </submittedName>
</protein>
<accession>A0AAV9HEN3</accession>
<feature type="region of interest" description="Disordered" evidence="1">
    <location>
        <begin position="785"/>
        <end position="826"/>
    </location>
</feature>
<reference evidence="3" key="2">
    <citation type="submission" date="2023-06" db="EMBL/GenBank/DDBJ databases">
        <authorList>
            <consortium name="Lawrence Berkeley National Laboratory"/>
            <person name="Mondo S.J."/>
            <person name="Hensen N."/>
            <person name="Bonometti L."/>
            <person name="Westerberg I."/>
            <person name="Brannstrom I.O."/>
            <person name="Guillou S."/>
            <person name="Cros-Aarteil S."/>
            <person name="Calhoun S."/>
            <person name="Haridas S."/>
            <person name="Kuo A."/>
            <person name="Pangilinan J."/>
            <person name="Riley R."/>
            <person name="Labutti K."/>
            <person name="Andreopoulos B."/>
            <person name="Lipzen A."/>
            <person name="Chen C."/>
            <person name="Yanf M."/>
            <person name="Daum C."/>
            <person name="Ng V."/>
            <person name="Clum A."/>
            <person name="Steindorff A."/>
            <person name="Ohm R."/>
            <person name="Martin F."/>
            <person name="Silar P."/>
            <person name="Natvig D."/>
            <person name="Lalanne C."/>
            <person name="Gautier V."/>
            <person name="Ament-Velasquez S.L."/>
            <person name="Kruys A."/>
            <person name="Hutchinson M.I."/>
            <person name="Powell A.J."/>
            <person name="Barry K."/>
            <person name="Miller A.N."/>
            <person name="Grigoriev I.V."/>
            <person name="Debuchy R."/>
            <person name="Gladieux P."/>
            <person name="Thoren M.H."/>
            <person name="Johannesson H."/>
        </authorList>
    </citation>
    <scope>NUCLEOTIDE SEQUENCE</scope>
    <source>
        <strain evidence="3">PSN324</strain>
    </source>
</reference>
<feature type="transmembrane region" description="Helical" evidence="2">
    <location>
        <begin position="47"/>
        <end position="68"/>
    </location>
</feature>
<keyword evidence="2" id="KW-1133">Transmembrane helix</keyword>
<dbReference type="AlphaFoldDB" id="A0AAV9HEN3"/>
<feature type="transmembrane region" description="Helical" evidence="2">
    <location>
        <begin position="218"/>
        <end position="237"/>
    </location>
</feature>
<sequence length="826" mass="92255">MAPLDDGFNGDDFSNNLFSDLAPLLSLFGEQVTKQFLSLSTDWADNVLLAMGPLGIITVVVSAIRVGGGPWLKALVGRSREEKAVIEQELLSSTSDEICELWNGDSIVRTKGKPPKPMKTLVITDDGRVFNLNKERDVLRSRIYEFHFLGRDFWSDKPPPANLTLNLRSSKSQLQERRWLAAFGLLLQFTGLAVSGIAPKKWGWTQSGNKDEPYAYPFYLGGSLLLFCGMIACGYIIEAATKEMALICCPKYRKKVAVVRFQAACTVGDQHFPNCAIFNPFDNPDLCVSTLNMQHRRRYLAPVATAVTMAGFFIQFVGLRSLHWSAAVIQLGVTVVMTLVRAFARRGLSINPPFFKIQNRIPLETEEVWAGWLAWKFAFVAQGSAAGQVDWNAKFNKGDGNSFENFAPGQLFTTELCGIEYFNGMASTSRDLIHVNKTPATAISYAQPQAITNTEELRTWYKAIKVIKEITDFSDEGIVRLVFKKAGAVSRGIHRILMIVKPLRSRTTMWKPGSLFLPDERDGEIHWEIDVVQQLKFGPLAANRNIPTDKITLQSVAISLGLGTEPDDRRNSKYTSRKHEFHVDLAALLLLWRYSLAVAGWRYSDPSGLGIGQPEERGKFGRIVGADPPHLICKTSLLAEWMNRSLVPPLVDREWDTSQESSIFFGMYLSTLSHSVDFPQDPRTENGEPPESLPRELIIFDSDETTYTEQMARELFSLFVLAIAGEIQEVPGRTTKTEERKWANEFFDSLAEEAVKAELAKDLDDALTLVIPAFARYGLLPKQYTDEEHASSSSAAEPHVPDHSPSVRQRRSGAPNEQSGTPQDRS</sequence>
<evidence type="ECO:0000313" key="4">
    <source>
        <dbReference type="Proteomes" id="UP001321749"/>
    </source>
</evidence>
<organism evidence="3 4">
    <name type="scientific">Cladorrhinum samala</name>
    <dbReference type="NCBI Taxonomy" id="585594"/>
    <lineage>
        <taxon>Eukaryota</taxon>
        <taxon>Fungi</taxon>
        <taxon>Dikarya</taxon>
        <taxon>Ascomycota</taxon>
        <taxon>Pezizomycotina</taxon>
        <taxon>Sordariomycetes</taxon>
        <taxon>Sordariomycetidae</taxon>
        <taxon>Sordariales</taxon>
        <taxon>Podosporaceae</taxon>
        <taxon>Cladorrhinum</taxon>
    </lineage>
</organism>
<feature type="transmembrane region" description="Helical" evidence="2">
    <location>
        <begin position="179"/>
        <end position="198"/>
    </location>
</feature>
<comment type="caution">
    <text evidence="3">The sequence shown here is derived from an EMBL/GenBank/DDBJ whole genome shotgun (WGS) entry which is preliminary data.</text>
</comment>
<keyword evidence="2" id="KW-0472">Membrane</keyword>
<evidence type="ECO:0000256" key="2">
    <source>
        <dbReference type="SAM" id="Phobius"/>
    </source>
</evidence>
<gene>
    <name evidence="3" type="ORF">QBC42DRAFT_233619</name>
</gene>
<evidence type="ECO:0000313" key="3">
    <source>
        <dbReference type="EMBL" id="KAK4458624.1"/>
    </source>
</evidence>
<name>A0AAV9HEN3_9PEZI</name>
<feature type="transmembrane region" description="Helical" evidence="2">
    <location>
        <begin position="299"/>
        <end position="318"/>
    </location>
</feature>
<dbReference type="EMBL" id="MU865062">
    <property type="protein sequence ID" value="KAK4458624.1"/>
    <property type="molecule type" value="Genomic_DNA"/>
</dbReference>
<dbReference type="Proteomes" id="UP001321749">
    <property type="component" value="Unassembled WGS sequence"/>
</dbReference>
<reference evidence="3" key="1">
    <citation type="journal article" date="2023" name="Mol. Phylogenet. Evol.">
        <title>Genome-scale phylogeny and comparative genomics of the fungal order Sordariales.</title>
        <authorList>
            <person name="Hensen N."/>
            <person name="Bonometti L."/>
            <person name="Westerberg I."/>
            <person name="Brannstrom I.O."/>
            <person name="Guillou S."/>
            <person name="Cros-Aarteil S."/>
            <person name="Calhoun S."/>
            <person name="Haridas S."/>
            <person name="Kuo A."/>
            <person name="Mondo S."/>
            <person name="Pangilinan J."/>
            <person name="Riley R."/>
            <person name="LaButti K."/>
            <person name="Andreopoulos B."/>
            <person name="Lipzen A."/>
            <person name="Chen C."/>
            <person name="Yan M."/>
            <person name="Daum C."/>
            <person name="Ng V."/>
            <person name="Clum A."/>
            <person name="Steindorff A."/>
            <person name="Ohm R.A."/>
            <person name="Martin F."/>
            <person name="Silar P."/>
            <person name="Natvig D.O."/>
            <person name="Lalanne C."/>
            <person name="Gautier V."/>
            <person name="Ament-Velasquez S.L."/>
            <person name="Kruys A."/>
            <person name="Hutchinson M.I."/>
            <person name="Powell A.J."/>
            <person name="Barry K."/>
            <person name="Miller A.N."/>
            <person name="Grigoriev I.V."/>
            <person name="Debuchy R."/>
            <person name="Gladieux P."/>
            <person name="Hiltunen Thoren M."/>
            <person name="Johannesson H."/>
        </authorList>
    </citation>
    <scope>NUCLEOTIDE SEQUENCE</scope>
    <source>
        <strain evidence="3">PSN324</strain>
    </source>
</reference>